<gene>
    <name evidence="2" type="ORF">NCTC13456_02812</name>
</gene>
<evidence type="ECO:0000313" key="2">
    <source>
        <dbReference type="EMBL" id="STD59181.1"/>
    </source>
</evidence>
<feature type="domain" description="DNA mimic protein DMP19 C-terminal" evidence="1">
    <location>
        <begin position="40"/>
        <end position="152"/>
    </location>
</feature>
<dbReference type="RefSeq" id="WP_115001171.1">
    <property type="nucleotide sequence ID" value="NZ_JAOPGB010000041.1"/>
</dbReference>
<name>A0A376GG49_9FLAO</name>
<reference evidence="2 3" key="1">
    <citation type="submission" date="2018-06" db="EMBL/GenBank/DDBJ databases">
        <authorList>
            <consortium name="Pathogen Informatics"/>
            <person name="Doyle S."/>
        </authorList>
    </citation>
    <scope>NUCLEOTIDE SEQUENCE [LARGE SCALE GENOMIC DNA]</scope>
    <source>
        <strain evidence="2 3">NCTC13456</strain>
    </source>
</reference>
<dbReference type="InterPro" id="IPR025402">
    <property type="entry name" value="DMP19_C"/>
</dbReference>
<dbReference type="EMBL" id="UFXS01000001">
    <property type="protein sequence ID" value="STD59181.1"/>
    <property type="molecule type" value="Genomic_DNA"/>
</dbReference>
<evidence type="ECO:0000259" key="1">
    <source>
        <dbReference type="Pfam" id="PF14300"/>
    </source>
</evidence>
<proteinExistence type="predicted"/>
<organism evidence="2 3">
    <name type="scientific">Empedobacter falsenii</name>
    <dbReference type="NCBI Taxonomy" id="343874"/>
    <lineage>
        <taxon>Bacteria</taxon>
        <taxon>Pseudomonadati</taxon>
        <taxon>Bacteroidota</taxon>
        <taxon>Flavobacteriia</taxon>
        <taxon>Flavobacteriales</taxon>
        <taxon>Weeksellaceae</taxon>
        <taxon>Empedobacter</taxon>
    </lineage>
</organism>
<accession>A0A376GG49</accession>
<sequence length="156" mass="18397">MANYPELETLLQSNEIDDILISLDNYINELCEYGENINVLTKPQMTFFLNQNFEKEINNGGLNQFFYNSSGEFSFETVQSLKEIKAFYTATILEEAICQFPNNNVPKDRDSREEIIEEIEHIANDVWEDLDSKLYEYEDNLSELNLSYIRNNIKYF</sequence>
<dbReference type="Pfam" id="PF14300">
    <property type="entry name" value="DMP19"/>
    <property type="match status" value="1"/>
</dbReference>
<dbReference type="Proteomes" id="UP000254737">
    <property type="component" value="Unassembled WGS sequence"/>
</dbReference>
<dbReference type="AlphaFoldDB" id="A0A376GG49"/>
<dbReference type="Gene3D" id="1.20.1420.60">
    <property type="match status" value="1"/>
</dbReference>
<evidence type="ECO:0000313" key="3">
    <source>
        <dbReference type="Proteomes" id="UP000254737"/>
    </source>
</evidence>
<protein>
    <recommendedName>
        <fullName evidence="1">DNA mimic protein DMP19 C-terminal domain-containing protein</fullName>
    </recommendedName>
</protein>